<dbReference type="InterPro" id="IPR000253">
    <property type="entry name" value="FHA_dom"/>
</dbReference>
<dbReference type="InterPro" id="IPR053027">
    <property type="entry name" value="AGGF1"/>
</dbReference>
<feature type="region of interest" description="Disordered" evidence="1">
    <location>
        <begin position="124"/>
        <end position="151"/>
    </location>
</feature>
<reference evidence="4 5" key="1">
    <citation type="journal article" date="2020" name="ISME J.">
        <title>Uncovering the hidden diversity of litter-decomposition mechanisms in mushroom-forming fungi.</title>
        <authorList>
            <person name="Floudas D."/>
            <person name="Bentzer J."/>
            <person name="Ahren D."/>
            <person name="Johansson T."/>
            <person name="Persson P."/>
            <person name="Tunlid A."/>
        </authorList>
    </citation>
    <scope>NUCLEOTIDE SEQUENCE [LARGE SCALE GENOMIC DNA]</scope>
    <source>
        <strain evidence="4 5">CBS 406.79</strain>
    </source>
</reference>
<protein>
    <submittedName>
        <fullName evidence="4">Uncharacterized protein</fullName>
    </submittedName>
</protein>
<dbReference type="EMBL" id="JAACJN010000084">
    <property type="protein sequence ID" value="KAF5377321.1"/>
    <property type="molecule type" value="Genomic_DNA"/>
</dbReference>
<sequence length="341" mass="37705">MQYGEIPLIPSNPVGSSEQFSDLAHDPSYGWPRNPGSFEYSDSPKSWLRLLVLKSRALSCGRIVVIDGYSQVQLGRDNPVSSKIPRIRLKEMEVSKHHAIIYWDYSWDAWAVVDLGSKHGTFLQSNNSNSSSVERKTRLSSSRTSSKPRRLSHLDQLSLGTTTFLVHVHENCLPCGECSPGMGEDIPLFATAKIRLPTGQDLCSSKPQNSKTALLQLKRNLIARHFHDSDMMPESTHYIDRSARRRALHPASSLDAPGVPIPLSDLFEATVPSTAPSTEAILQSEQPIPITSVGHKLLIKQGWRPGTSLGVNDSGMINPLAPRFHLDRSGLGLKSVKWGMR</sequence>
<dbReference type="SMART" id="SM00443">
    <property type="entry name" value="G_patch"/>
    <property type="match status" value="1"/>
</dbReference>
<organism evidence="4 5">
    <name type="scientific">Collybiopsis confluens</name>
    <dbReference type="NCBI Taxonomy" id="2823264"/>
    <lineage>
        <taxon>Eukaryota</taxon>
        <taxon>Fungi</taxon>
        <taxon>Dikarya</taxon>
        <taxon>Basidiomycota</taxon>
        <taxon>Agaricomycotina</taxon>
        <taxon>Agaricomycetes</taxon>
        <taxon>Agaricomycetidae</taxon>
        <taxon>Agaricales</taxon>
        <taxon>Marasmiineae</taxon>
        <taxon>Omphalotaceae</taxon>
        <taxon>Collybiopsis</taxon>
    </lineage>
</organism>
<evidence type="ECO:0000256" key="1">
    <source>
        <dbReference type="SAM" id="MobiDB-lite"/>
    </source>
</evidence>
<dbReference type="Proteomes" id="UP000518752">
    <property type="component" value="Unassembled WGS sequence"/>
</dbReference>
<dbReference type="OrthoDB" id="21470at2759"/>
<dbReference type="PROSITE" id="PS50174">
    <property type="entry name" value="G_PATCH"/>
    <property type="match status" value="1"/>
</dbReference>
<keyword evidence="5" id="KW-1185">Reference proteome</keyword>
<dbReference type="Pfam" id="PF00498">
    <property type="entry name" value="FHA"/>
    <property type="match status" value="1"/>
</dbReference>
<accession>A0A8H5H645</accession>
<dbReference type="AlphaFoldDB" id="A0A8H5H645"/>
<comment type="caution">
    <text evidence="4">The sequence shown here is derived from an EMBL/GenBank/DDBJ whole genome shotgun (WGS) entry which is preliminary data.</text>
</comment>
<evidence type="ECO:0000313" key="4">
    <source>
        <dbReference type="EMBL" id="KAF5377321.1"/>
    </source>
</evidence>
<dbReference type="PROSITE" id="PS50006">
    <property type="entry name" value="FHA_DOMAIN"/>
    <property type="match status" value="1"/>
</dbReference>
<dbReference type="SUPFAM" id="SSF49879">
    <property type="entry name" value="SMAD/FHA domain"/>
    <property type="match status" value="1"/>
</dbReference>
<evidence type="ECO:0000313" key="5">
    <source>
        <dbReference type="Proteomes" id="UP000518752"/>
    </source>
</evidence>
<proteinExistence type="predicted"/>
<dbReference type="Pfam" id="PF01585">
    <property type="entry name" value="G-patch"/>
    <property type="match status" value="1"/>
</dbReference>
<dbReference type="InterPro" id="IPR008984">
    <property type="entry name" value="SMAD_FHA_dom_sf"/>
</dbReference>
<dbReference type="SMART" id="SM00240">
    <property type="entry name" value="FHA"/>
    <property type="match status" value="1"/>
</dbReference>
<dbReference type="PANTHER" id="PTHR23106:SF24">
    <property type="entry name" value="ANGIOGENIC FACTOR WITH G PATCH AND FHA DOMAINS 1"/>
    <property type="match status" value="1"/>
</dbReference>
<dbReference type="Gene3D" id="2.60.200.20">
    <property type="match status" value="1"/>
</dbReference>
<evidence type="ECO:0000259" key="3">
    <source>
        <dbReference type="PROSITE" id="PS50174"/>
    </source>
</evidence>
<dbReference type="InterPro" id="IPR000467">
    <property type="entry name" value="G_patch_dom"/>
</dbReference>
<evidence type="ECO:0000259" key="2">
    <source>
        <dbReference type="PROSITE" id="PS50006"/>
    </source>
</evidence>
<dbReference type="GO" id="GO:0003676">
    <property type="term" value="F:nucleic acid binding"/>
    <property type="evidence" value="ECO:0007669"/>
    <property type="project" value="InterPro"/>
</dbReference>
<dbReference type="PANTHER" id="PTHR23106">
    <property type="entry name" value="ANGIOGENIC FACTOR WITH G PATCH AND FHA DOMAINS 1"/>
    <property type="match status" value="1"/>
</dbReference>
<gene>
    <name evidence="4" type="ORF">D9757_008042</name>
</gene>
<feature type="domain" description="FHA" evidence="2">
    <location>
        <begin position="72"/>
        <end position="128"/>
    </location>
</feature>
<feature type="domain" description="G-patch" evidence="3">
    <location>
        <begin position="290"/>
        <end position="336"/>
    </location>
</feature>
<name>A0A8H5H645_9AGAR</name>